<evidence type="ECO:0000313" key="2">
    <source>
        <dbReference type="EMBL" id="GCC19212.1"/>
    </source>
</evidence>
<evidence type="ECO:0000256" key="1">
    <source>
        <dbReference type="SAM" id="MobiDB-lite"/>
    </source>
</evidence>
<dbReference type="Proteomes" id="UP000287033">
    <property type="component" value="Unassembled WGS sequence"/>
</dbReference>
<proteinExistence type="predicted"/>
<feature type="region of interest" description="Disordered" evidence="1">
    <location>
        <begin position="1"/>
        <end position="20"/>
    </location>
</feature>
<organism evidence="2 3">
    <name type="scientific">Chiloscyllium punctatum</name>
    <name type="common">Brownbanded bambooshark</name>
    <name type="synonym">Hemiscyllium punctatum</name>
    <dbReference type="NCBI Taxonomy" id="137246"/>
    <lineage>
        <taxon>Eukaryota</taxon>
        <taxon>Metazoa</taxon>
        <taxon>Chordata</taxon>
        <taxon>Craniata</taxon>
        <taxon>Vertebrata</taxon>
        <taxon>Chondrichthyes</taxon>
        <taxon>Elasmobranchii</taxon>
        <taxon>Galeomorphii</taxon>
        <taxon>Galeoidea</taxon>
        <taxon>Orectolobiformes</taxon>
        <taxon>Hemiscylliidae</taxon>
        <taxon>Chiloscyllium</taxon>
    </lineage>
</organism>
<protein>
    <submittedName>
        <fullName evidence="2">Uncharacterized protein</fullName>
    </submittedName>
</protein>
<sequence>MNFAKGSVPGGGEGAGGVRSAVQTLGPASFVLAKGIPGSERDRRRFTQQTARSGRMEDHFEMQHKIIQRGNYFVSSPDLLNFPKLVCELLRVKS</sequence>
<gene>
    <name evidence="2" type="ORF">chiPu_0021002</name>
</gene>
<dbReference type="AlphaFoldDB" id="A0A401RM22"/>
<comment type="caution">
    <text evidence="2">The sequence shown here is derived from an EMBL/GenBank/DDBJ whole genome shotgun (WGS) entry which is preliminary data.</text>
</comment>
<evidence type="ECO:0000313" key="3">
    <source>
        <dbReference type="Proteomes" id="UP000287033"/>
    </source>
</evidence>
<accession>A0A401RM22</accession>
<dbReference type="EMBL" id="BEZZ01003225">
    <property type="protein sequence ID" value="GCC19212.1"/>
    <property type="molecule type" value="Genomic_DNA"/>
</dbReference>
<keyword evidence="3" id="KW-1185">Reference proteome</keyword>
<feature type="compositionally biased region" description="Gly residues" evidence="1">
    <location>
        <begin position="8"/>
        <end position="17"/>
    </location>
</feature>
<name>A0A401RM22_CHIPU</name>
<reference evidence="2 3" key="1">
    <citation type="journal article" date="2018" name="Nat. Ecol. Evol.">
        <title>Shark genomes provide insights into elasmobranch evolution and the origin of vertebrates.</title>
        <authorList>
            <person name="Hara Y"/>
            <person name="Yamaguchi K"/>
            <person name="Onimaru K"/>
            <person name="Kadota M"/>
            <person name="Koyanagi M"/>
            <person name="Keeley SD"/>
            <person name="Tatsumi K"/>
            <person name="Tanaka K"/>
            <person name="Motone F"/>
            <person name="Kageyama Y"/>
            <person name="Nozu R"/>
            <person name="Adachi N"/>
            <person name="Nishimura O"/>
            <person name="Nakagawa R"/>
            <person name="Tanegashima C"/>
            <person name="Kiyatake I"/>
            <person name="Matsumoto R"/>
            <person name="Murakumo K"/>
            <person name="Nishida K"/>
            <person name="Terakita A"/>
            <person name="Kuratani S"/>
            <person name="Sato K"/>
            <person name="Hyodo S Kuraku.S."/>
        </authorList>
    </citation>
    <scope>NUCLEOTIDE SEQUENCE [LARGE SCALE GENOMIC DNA]</scope>
</reference>